<proteinExistence type="predicted"/>
<evidence type="ECO:0000256" key="4">
    <source>
        <dbReference type="SAM" id="MobiDB-lite"/>
    </source>
</evidence>
<dbReference type="AlphaFoldDB" id="A0A934QBG8"/>
<dbReference type="SMART" id="SM00345">
    <property type="entry name" value="HTH_GNTR"/>
    <property type="match status" value="1"/>
</dbReference>
<dbReference type="Pfam" id="PF00392">
    <property type="entry name" value="GntR"/>
    <property type="match status" value="1"/>
</dbReference>
<keyword evidence="3" id="KW-0804">Transcription</keyword>
<protein>
    <submittedName>
        <fullName evidence="6">GntR family transcriptional regulator</fullName>
    </submittedName>
</protein>
<dbReference type="Gene3D" id="1.10.10.10">
    <property type="entry name" value="Winged helix-like DNA-binding domain superfamily/Winged helix DNA-binding domain"/>
    <property type="match status" value="1"/>
</dbReference>
<reference evidence="6" key="1">
    <citation type="submission" date="2020-12" db="EMBL/GenBank/DDBJ databases">
        <title>Leucobacter sp. CAS1, isolated from Chromium sludge.</title>
        <authorList>
            <person name="Xu Z."/>
        </authorList>
    </citation>
    <scope>NUCLEOTIDE SEQUENCE</scope>
    <source>
        <strain evidence="6">CSA1</strain>
    </source>
</reference>
<dbReference type="PANTHER" id="PTHR43537:SF45">
    <property type="entry name" value="GNTR FAMILY REGULATORY PROTEIN"/>
    <property type="match status" value="1"/>
</dbReference>
<feature type="region of interest" description="Disordered" evidence="4">
    <location>
        <begin position="1"/>
        <end position="20"/>
    </location>
</feature>
<dbReference type="InterPro" id="IPR000524">
    <property type="entry name" value="Tscrpt_reg_HTH_GntR"/>
</dbReference>
<evidence type="ECO:0000313" key="7">
    <source>
        <dbReference type="Proteomes" id="UP000608530"/>
    </source>
</evidence>
<name>A0A934QBG8_9MICO</name>
<accession>A0A934QBG8</accession>
<dbReference type="PANTHER" id="PTHR43537">
    <property type="entry name" value="TRANSCRIPTIONAL REGULATOR, GNTR FAMILY"/>
    <property type="match status" value="1"/>
</dbReference>
<dbReference type="InterPro" id="IPR036390">
    <property type="entry name" value="WH_DNA-bd_sf"/>
</dbReference>
<evidence type="ECO:0000313" key="6">
    <source>
        <dbReference type="EMBL" id="MBK0420114.1"/>
    </source>
</evidence>
<dbReference type="Gene3D" id="1.20.120.530">
    <property type="entry name" value="GntR ligand-binding domain-like"/>
    <property type="match status" value="1"/>
</dbReference>
<dbReference type="InterPro" id="IPR036388">
    <property type="entry name" value="WH-like_DNA-bd_sf"/>
</dbReference>
<dbReference type="EMBL" id="JAEHOH010000021">
    <property type="protein sequence ID" value="MBK0420114.1"/>
    <property type="molecule type" value="Genomic_DNA"/>
</dbReference>
<dbReference type="SUPFAM" id="SSF48008">
    <property type="entry name" value="GntR ligand-binding domain-like"/>
    <property type="match status" value="1"/>
</dbReference>
<organism evidence="6 7">
    <name type="scientific">Leucobacter chromiisoli</name>
    <dbReference type="NCBI Taxonomy" id="2796471"/>
    <lineage>
        <taxon>Bacteria</taxon>
        <taxon>Bacillati</taxon>
        <taxon>Actinomycetota</taxon>
        <taxon>Actinomycetes</taxon>
        <taxon>Micrococcales</taxon>
        <taxon>Microbacteriaceae</taxon>
        <taxon>Leucobacter</taxon>
    </lineage>
</organism>
<comment type="caution">
    <text evidence="6">The sequence shown here is derived from an EMBL/GenBank/DDBJ whole genome shotgun (WGS) entry which is preliminary data.</text>
</comment>
<dbReference type="Proteomes" id="UP000608530">
    <property type="component" value="Unassembled WGS sequence"/>
</dbReference>
<evidence type="ECO:0000256" key="3">
    <source>
        <dbReference type="ARBA" id="ARBA00023163"/>
    </source>
</evidence>
<dbReference type="InterPro" id="IPR008920">
    <property type="entry name" value="TF_FadR/GntR_C"/>
</dbReference>
<keyword evidence="2" id="KW-0238">DNA-binding</keyword>
<dbReference type="SUPFAM" id="SSF46785">
    <property type="entry name" value="Winged helix' DNA-binding domain"/>
    <property type="match status" value="1"/>
</dbReference>
<dbReference type="PROSITE" id="PS50949">
    <property type="entry name" value="HTH_GNTR"/>
    <property type="match status" value="1"/>
</dbReference>
<dbReference type="SMART" id="SM00895">
    <property type="entry name" value="FCD"/>
    <property type="match status" value="1"/>
</dbReference>
<dbReference type="GO" id="GO:0003700">
    <property type="term" value="F:DNA-binding transcription factor activity"/>
    <property type="evidence" value="ECO:0007669"/>
    <property type="project" value="InterPro"/>
</dbReference>
<dbReference type="InterPro" id="IPR011711">
    <property type="entry name" value="GntR_C"/>
</dbReference>
<dbReference type="CDD" id="cd07377">
    <property type="entry name" value="WHTH_GntR"/>
    <property type="match status" value="1"/>
</dbReference>
<feature type="domain" description="HTH gntR-type" evidence="5">
    <location>
        <begin position="14"/>
        <end position="81"/>
    </location>
</feature>
<keyword evidence="7" id="KW-1185">Reference proteome</keyword>
<evidence type="ECO:0000256" key="1">
    <source>
        <dbReference type="ARBA" id="ARBA00023015"/>
    </source>
</evidence>
<evidence type="ECO:0000256" key="2">
    <source>
        <dbReference type="ARBA" id="ARBA00023125"/>
    </source>
</evidence>
<dbReference type="Pfam" id="PF07729">
    <property type="entry name" value="FCD"/>
    <property type="match status" value="1"/>
</dbReference>
<gene>
    <name evidence="6" type="ORF">JD276_13840</name>
</gene>
<dbReference type="GO" id="GO:0003677">
    <property type="term" value="F:DNA binding"/>
    <property type="evidence" value="ECO:0007669"/>
    <property type="project" value="UniProtKB-KW"/>
</dbReference>
<sequence>MPSPTAAPEPGSAGSRAQRSADALRELIADGALAPGDRLREAELAARLDVSRNTLREAFRMLSQEGLISQIPHRGALVAIPTAASIVDLFRVRRLVECQAVREASPSHPAVALMRDAVESATGARERGDWRGVGSSNLAFHAAVVSLTDSPRLAHLYRQLAAELRLSFGLVDDPARLYAPFLDRNAEILHRLEAGEPDAAASALEDYLVASERILLAAHERPA</sequence>
<dbReference type="RefSeq" id="WP_200116252.1">
    <property type="nucleotide sequence ID" value="NZ_JAEHOH010000021.1"/>
</dbReference>
<dbReference type="PRINTS" id="PR00035">
    <property type="entry name" value="HTHGNTR"/>
</dbReference>
<keyword evidence="1" id="KW-0805">Transcription regulation</keyword>
<evidence type="ECO:0000259" key="5">
    <source>
        <dbReference type="PROSITE" id="PS50949"/>
    </source>
</evidence>